<evidence type="ECO:0000259" key="9">
    <source>
        <dbReference type="PROSITE" id="PS50102"/>
    </source>
</evidence>
<evidence type="ECO:0000313" key="11">
    <source>
        <dbReference type="Proteomes" id="UP001175261"/>
    </source>
</evidence>
<feature type="domain" description="RRM" evidence="9">
    <location>
        <begin position="323"/>
        <end position="427"/>
    </location>
</feature>
<dbReference type="GO" id="GO:0019843">
    <property type="term" value="F:rRNA binding"/>
    <property type="evidence" value="ECO:0007669"/>
    <property type="project" value="TreeGrafter"/>
</dbReference>
<dbReference type="PANTHER" id="PTHR23236:SF25">
    <property type="entry name" value="RNA-BINDING PROTEIN 34"/>
    <property type="match status" value="1"/>
</dbReference>
<feature type="region of interest" description="Disordered" evidence="8">
    <location>
        <begin position="479"/>
        <end position="555"/>
    </location>
</feature>
<evidence type="ECO:0000256" key="8">
    <source>
        <dbReference type="SAM" id="MobiDB-lite"/>
    </source>
</evidence>
<evidence type="ECO:0000256" key="7">
    <source>
        <dbReference type="PROSITE-ProRule" id="PRU00176"/>
    </source>
</evidence>
<dbReference type="Gene3D" id="3.30.70.330">
    <property type="match status" value="2"/>
</dbReference>
<accession>A0AA39GLE4</accession>
<comment type="caution">
    <text evidence="10">The sequence shown here is derived from an EMBL/GenBank/DDBJ whole genome shotgun (WGS) entry which is preliminary data.</text>
</comment>
<feature type="compositionally biased region" description="Basic and acidic residues" evidence="8">
    <location>
        <begin position="545"/>
        <end position="555"/>
    </location>
</feature>
<dbReference type="Proteomes" id="UP001175261">
    <property type="component" value="Unassembled WGS sequence"/>
</dbReference>
<evidence type="ECO:0000256" key="4">
    <source>
        <dbReference type="ARBA" id="ARBA00015520"/>
    </source>
</evidence>
<feature type="region of interest" description="Disordered" evidence="8">
    <location>
        <begin position="1"/>
        <end position="188"/>
    </location>
</feature>
<protein>
    <recommendedName>
        <fullName evidence="4">Nucleolar protein 12</fullName>
    </recommendedName>
</protein>
<dbReference type="GO" id="GO:0000463">
    <property type="term" value="P:maturation of LSU-rRNA from tricistronic rRNA transcript (SSU-rRNA, 5.8S rRNA, LSU-rRNA)"/>
    <property type="evidence" value="ECO:0007669"/>
    <property type="project" value="TreeGrafter"/>
</dbReference>
<dbReference type="Pfam" id="PF00076">
    <property type="entry name" value="RRM_1"/>
    <property type="match status" value="1"/>
</dbReference>
<comment type="function">
    <text evidence="1">Involved in pre-25S rRNA processing.</text>
</comment>
<keyword evidence="6" id="KW-0539">Nucleus</keyword>
<dbReference type="EMBL" id="JAPDFR010000002">
    <property type="protein sequence ID" value="KAK0389535.1"/>
    <property type="molecule type" value="Genomic_DNA"/>
</dbReference>
<gene>
    <name evidence="10" type="ORF">NLU13_3110</name>
</gene>
<evidence type="ECO:0000313" key="10">
    <source>
        <dbReference type="EMBL" id="KAK0389535.1"/>
    </source>
</evidence>
<reference evidence="10" key="1">
    <citation type="submission" date="2022-10" db="EMBL/GenBank/DDBJ databases">
        <title>Determination and structural analysis of whole genome sequence of Sarocladium strictum F4-1.</title>
        <authorList>
            <person name="Hu L."/>
            <person name="Jiang Y."/>
        </authorList>
    </citation>
    <scope>NUCLEOTIDE SEQUENCE</scope>
    <source>
        <strain evidence="10">F4-1</strain>
    </source>
</reference>
<evidence type="ECO:0000256" key="1">
    <source>
        <dbReference type="ARBA" id="ARBA00002475"/>
    </source>
</evidence>
<evidence type="ECO:0000256" key="6">
    <source>
        <dbReference type="ARBA" id="ARBA00023242"/>
    </source>
</evidence>
<comment type="subcellular location">
    <subcellularLocation>
        <location evidence="2">Nucleus</location>
        <location evidence="2">Nucleolus</location>
    </subcellularLocation>
</comment>
<dbReference type="SMART" id="SM00360">
    <property type="entry name" value="RRM"/>
    <property type="match status" value="2"/>
</dbReference>
<organism evidence="10 11">
    <name type="scientific">Sarocladium strictum</name>
    <name type="common">Black bundle disease fungus</name>
    <name type="synonym">Acremonium strictum</name>
    <dbReference type="NCBI Taxonomy" id="5046"/>
    <lineage>
        <taxon>Eukaryota</taxon>
        <taxon>Fungi</taxon>
        <taxon>Dikarya</taxon>
        <taxon>Ascomycota</taxon>
        <taxon>Pezizomycotina</taxon>
        <taxon>Sordariomycetes</taxon>
        <taxon>Hypocreomycetidae</taxon>
        <taxon>Hypocreales</taxon>
        <taxon>Sarocladiaceae</taxon>
        <taxon>Sarocladium</taxon>
    </lineage>
</organism>
<feature type="compositionally biased region" description="Acidic residues" evidence="8">
    <location>
        <begin position="61"/>
        <end position="116"/>
    </location>
</feature>
<evidence type="ECO:0000256" key="3">
    <source>
        <dbReference type="ARBA" id="ARBA00007077"/>
    </source>
</evidence>
<comment type="similarity">
    <text evidence="3">Belongs to the RRM RBM34 family.</text>
</comment>
<feature type="compositionally biased region" description="Basic residues" evidence="8">
    <location>
        <begin position="525"/>
        <end position="535"/>
    </location>
</feature>
<dbReference type="InterPro" id="IPR035979">
    <property type="entry name" value="RBD_domain_sf"/>
</dbReference>
<dbReference type="SUPFAM" id="SSF54928">
    <property type="entry name" value="RNA-binding domain, RBD"/>
    <property type="match status" value="2"/>
</dbReference>
<keyword evidence="5 7" id="KW-0694">RNA-binding</keyword>
<dbReference type="PANTHER" id="PTHR23236">
    <property type="entry name" value="EUKARYOTIC TRANSLATION INITIATION FACTOR 4B/4H"/>
    <property type="match status" value="1"/>
</dbReference>
<name>A0AA39GLE4_SARSR</name>
<evidence type="ECO:0000256" key="5">
    <source>
        <dbReference type="ARBA" id="ARBA00022884"/>
    </source>
</evidence>
<dbReference type="InterPro" id="IPR012677">
    <property type="entry name" value="Nucleotide-bd_a/b_plait_sf"/>
</dbReference>
<sequence length="555" mass="60756">MAKKKPSLVPAAAAIDPTLDALFSGSSGPLKTPPKSRYSALLEKKPPAPLENTSHDNHNEDQDEEEDDEELSEISEEFDDGGSDEGSDDSEEENDGESQSSEDEDQDAAEDEEHNEDEVSKTAVGASEAAEVPTRERKRKRRDDNDDLEDKYMTKLVQEDEPEGKRRRGSHSSAKNSDAAEEDDDAIPVHESLAKGDETSELEKASRTVFLANVSSSAITFKSAKKTLLAHLTSIFPDDPSSPKVESLRFRSVAFSEMSMPKRAAFITGSLLTATTQSTNAYAVYSTPAAAKKAAAQLNGTTVLDRHLRVDSVAHPTPTDHRRCVFVGNLGFVDDETVVRKDENGETVEKKRNKVPADVEEGLWRTFGTQGKVENVRVVRDPKTRVGKGFAYVQFYDANAVEGALLLDGKKFPPMLPRALRVTRAKDPRKTALAQERSLAKTLSQATKNTKYKYKPTPEEQSMAGRAGKLLGRSAVYKQRKGGNKSGPTGANAIHAGPQIKTPEQIVFEGRRVSIKDTMPTDLKGKKKGKGKKPPGKPQNRGARRGAEWKKKNQA</sequence>
<dbReference type="GO" id="GO:0005730">
    <property type="term" value="C:nucleolus"/>
    <property type="evidence" value="ECO:0007669"/>
    <property type="project" value="UniProtKB-SubCell"/>
</dbReference>
<proteinExistence type="inferred from homology"/>
<dbReference type="AlphaFoldDB" id="A0AA39GLE4"/>
<dbReference type="InterPro" id="IPR000504">
    <property type="entry name" value="RRM_dom"/>
</dbReference>
<evidence type="ECO:0000256" key="2">
    <source>
        <dbReference type="ARBA" id="ARBA00004604"/>
    </source>
</evidence>
<keyword evidence="11" id="KW-1185">Reference proteome</keyword>
<dbReference type="PROSITE" id="PS50102">
    <property type="entry name" value="RRM"/>
    <property type="match status" value="1"/>
</dbReference>